<evidence type="ECO:0000313" key="2">
    <source>
        <dbReference type="WBParaSite" id="Csp11.Scaffold630.g18635.t1"/>
    </source>
</evidence>
<keyword evidence="1" id="KW-1185">Reference proteome</keyword>
<evidence type="ECO:0000313" key="1">
    <source>
        <dbReference type="Proteomes" id="UP000095282"/>
    </source>
</evidence>
<proteinExistence type="predicted"/>
<name>A0A1I7URJ4_9PELO</name>
<dbReference type="AlphaFoldDB" id="A0A1I7URJ4"/>
<protein>
    <submittedName>
        <fullName evidence="2">Secreted protein</fullName>
    </submittedName>
</protein>
<sequence length="68" mass="7401">MNDRQFRCLRILRCLRLSIDSTASFVCVSPLSSHIPPSLASEMAVASSPSHYSVSSLQTAVFSTSQPK</sequence>
<dbReference type="Proteomes" id="UP000095282">
    <property type="component" value="Unplaced"/>
</dbReference>
<dbReference type="WBParaSite" id="Csp11.Scaffold630.g18635.t1">
    <property type="protein sequence ID" value="Csp11.Scaffold630.g18635.t1"/>
    <property type="gene ID" value="Csp11.Scaffold630.g18635"/>
</dbReference>
<reference evidence="2" key="1">
    <citation type="submission" date="2016-11" db="UniProtKB">
        <authorList>
            <consortium name="WormBaseParasite"/>
        </authorList>
    </citation>
    <scope>IDENTIFICATION</scope>
</reference>
<accession>A0A1I7URJ4</accession>
<organism evidence="1 2">
    <name type="scientific">Caenorhabditis tropicalis</name>
    <dbReference type="NCBI Taxonomy" id="1561998"/>
    <lineage>
        <taxon>Eukaryota</taxon>
        <taxon>Metazoa</taxon>
        <taxon>Ecdysozoa</taxon>
        <taxon>Nematoda</taxon>
        <taxon>Chromadorea</taxon>
        <taxon>Rhabditida</taxon>
        <taxon>Rhabditina</taxon>
        <taxon>Rhabditomorpha</taxon>
        <taxon>Rhabditoidea</taxon>
        <taxon>Rhabditidae</taxon>
        <taxon>Peloderinae</taxon>
        <taxon>Caenorhabditis</taxon>
    </lineage>
</organism>